<comment type="pathway">
    <text evidence="3 10">Carbohydrate metabolism; galactose metabolism.</text>
</comment>
<evidence type="ECO:0000256" key="6">
    <source>
        <dbReference type="ARBA" id="ARBA00022679"/>
    </source>
</evidence>
<dbReference type="Pfam" id="PF02744">
    <property type="entry name" value="GalP_UDP_tr_C"/>
    <property type="match status" value="1"/>
</dbReference>
<evidence type="ECO:0000256" key="2">
    <source>
        <dbReference type="ARBA" id="ARBA00004496"/>
    </source>
</evidence>
<accession>A0A845EVG7</accession>
<dbReference type="PANTHER" id="PTHR39191">
    <property type="entry name" value="GALACTOSE-1-PHOSPHATE URIDYLYLTRANSFERASE"/>
    <property type="match status" value="1"/>
</dbReference>
<evidence type="ECO:0000256" key="4">
    <source>
        <dbReference type="ARBA" id="ARBA00008706"/>
    </source>
</evidence>
<evidence type="ECO:0000256" key="8">
    <source>
        <dbReference type="ARBA" id="ARBA00023144"/>
    </source>
</evidence>
<dbReference type="NCBIfam" id="NF003629">
    <property type="entry name" value="PRK05270.1-2"/>
    <property type="match status" value="1"/>
</dbReference>
<feature type="domain" description="Galactose-1-phosphate uridyl transferase N-terminal" evidence="11">
    <location>
        <begin position="23"/>
        <end position="234"/>
    </location>
</feature>
<dbReference type="HAMAP" id="MF_00571">
    <property type="entry name" value="GalP_UDP_trans"/>
    <property type="match status" value="1"/>
</dbReference>
<evidence type="ECO:0000256" key="7">
    <source>
        <dbReference type="ARBA" id="ARBA00022695"/>
    </source>
</evidence>
<evidence type="ECO:0000256" key="10">
    <source>
        <dbReference type="HAMAP-Rule" id="MF_00571"/>
    </source>
</evidence>
<evidence type="ECO:0000256" key="3">
    <source>
        <dbReference type="ARBA" id="ARBA00004947"/>
    </source>
</evidence>
<dbReference type="AlphaFoldDB" id="A0A845EVG7"/>
<organism evidence="13 14">
    <name type="scientific">Guptibacillus hwajinpoensis</name>
    <dbReference type="NCBI Taxonomy" id="208199"/>
    <lineage>
        <taxon>Bacteria</taxon>
        <taxon>Bacillati</taxon>
        <taxon>Bacillota</taxon>
        <taxon>Bacilli</taxon>
        <taxon>Bacillales</taxon>
        <taxon>Guptibacillaceae</taxon>
        <taxon>Guptibacillus</taxon>
    </lineage>
</organism>
<name>A0A845EVG7_9BACL</name>
<dbReference type="EC" id="2.7.7.12" evidence="10"/>
<keyword evidence="9 10" id="KW-0119">Carbohydrate metabolism</keyword>
<dbReference type="InterPro" id="IPR005850">
    <property type="entry name" value="GalP_Utransf_C"/>
</dbReference>
<dbReference type="NCBIfam" id="TIGR01239">
    <property type="entry name" value="galT_2"/>
    <property type="match status" value="1"/>
</dbReference>
<comment type="subcellular location">
    <subcellularLocation>
        <location evidence="2 10">Cytoplasm</location>
    </subcellularLocation>
</comment>
<sequence length="510" mass="58496">MRSIDKEINRLLQYGLNKHLIHEWDLSYVRNQILEVLQLEESDTSVVPPNIPDSPVTILDEILDWAYENGRIVENTVTYRDLLDTKIMGCLTERPSGVIEKFEMTYKHDGPEAATANFYHYSKDVHYIRTDRIAKNEEWLTKTAYGELEITINLSKPEKDPKAIAAAKTMKSSGYPECLLCKENVGYAGRINHPARQNLRMIPVTLEEKQWYLQYSPYVYYNEHAIVLYGEHEPMKISRGTFDRLLEFVGKFPHYFIGSNADLPIVGGSILSHDHFQGGKHDFPMAKAEMERLVVLSAYPNVTAGVVKWPMSVLRLQSTDRDELGEVADAILQFWKGYSDERAEVLAFTDEEPHNTITPIARRNGDFYELDLVLRNNRTTKEHPMGLFHPHAEVHHIKKENIGLIEVMGLAVLPGRLQEELHLLGESLSGENSLNQIERDERINKHVEWAKTLLEKYPDLNSSNVQDRLRDEIGLIFSDILSHAGVFKRTASGQEAFDRFTDALNTHLNK</sequence>
<evidence type="ECO:0000259" key="12">
    <source>
        <dbReference type="Pfam" id="PF02744"/>
    </source>
</evidence>
<dbReference type="InterPro" id="IPR005849">
    <property type="entry name" value="GalP_Utransf_N"/>
</dbReference>
<feature type="domain" description="Galactose-1-phosphate uridyl transferase C-terminal" evidence="12">
    <location>
        <begin position="250"/>
        <end position="421"/>
    </location>
</feature>
<dbReference type="Pfam" id="PF01087">
    <property type="entry name" value="GalP_UDP_transf"/>
    <property type="match status" value="1"/>
</dbReference>
<dbReference type="InterPro" id="IPR023425">
    <property type="entry name" value="GalP_uridyl_Trfase_II_CS"/>
</dbReference>
<comment type="catalytic activity">
    <reaction evidence="1 10">
        <text>alpha-D-galactose 1-phosphate + UDP-alpha-D-glucose = alpha-D-glucose 1-phosphate + UDP-alpha-D-galactose</text>
        <dbReference type="Rhea" id="RHEA:13989"/>
        <dbReference type="ChEBI" id="CHEBI:58336"/>
        <dbReference type="ChEBI" id="CHEBI:58601"/>
        <dbReference type="ChEBI" id="CHEBI:58885"/>
        <dbReference type="ChEBI" id="CHEBI:66914"/>
        <dbReference type="EC" id="2.7.7.12"/>
    </reaction>
</comment>
<comment type="caution">
    <text evidence="13">The sequence shown here is derived from an EMBL/GenBank/DDBJ whole genome shotgun (WGS) entry which is preliminary data.</text>
</comment>
<evidence type="ECO:0000256" key="5">
    <source>
        <dbReference type="ARBA" id="ARBA00022490"/>
    </source>
</evidence>
<evidence type="ECO:0000313" key="13">
    <source>
        <dbReference type="EMBL" id="MYL62038.1"/>
    </source>
</evidence>
<evidence type="ECO:0000313" key="14">
    <source>
        <dbReference type="Proteomes" id="UP000447833"/>
    </source>
</evidence>
<keyword evidence="7 10" id="KW-0548">Nucleotidyltransferase</keyword>
<dbReference type="PANTHER" id="PTHR39191:SF1">
    <property type="entry name" value="DUF4922 DOMAIN-CONTAINING PROTEIN"/>
    <property type="match status" value="1"/>
</dbReference>
<gene>
    <name evidence="10 13" type="primary">galT</name>
    <name evidence="13" type="ORF">GLW07_01585</name>
</gene>
<dbReference type="GO" id="GO:0006012">
    <property type="term" value="P:galactose metabolic process"/>
    <property type="evidence" value="ECO:0007669"/>
    <property type="project" value="UniProtKB-UniRule"/>
</dbReference>
<dbReference type="GO" id="GO:0005737">
    <property type="term" value="C:cytoplasm"/>
    <property type="evidence" value="ECO:0007669"/>
    <property type="project" value="UniProtKB-SubCell"/>
</dbReference>
<keyword evidence="8 10" id="KW-0299">Galactose metabolism</keyword>
<proteinExistence type="inferred from homology"/>
<keyword evidence="5 10" id="KW-0963">Cytoplasm</keyword>
<evidence type="ECO:0000256" key="9">
    <source>
        <dbReference type="ARBA" id="ARBA00023277"/>
    </source>
</evidence>
<dbReference type="PIRSF" id="PIRSF006005">
    <property type="entry name" value="GalT_BS"/>
    <property type="match status" value="1"/>
</dbReference>
<evidence type="ECO:0000256" key="1">
    <source>
        <dbReference type="ARBA" id="ARBA00001107"/>
    </source>
</evidence>
<keyword evidence="6 10" id="KW-0808">Transferase</keyword>
<dbReference type="EMBL" id="WMEY01000001">
    <property type="protein sequence ID" value="MYL62038.1"/>
    <property type="molecule type" value="Genomic_DNA"/>
</dbReference>
<comment type="similarity">
    <text evidence="4 10">Belongs to the galactose-1-phosphate uridylyltransferase type 2 family.</text>
</comment>
<reference evidence="13 14" key="1">
    <citation type="submission" date="2019-11" db="EMBL/GenBank/DDBJ databases">
        <title>Genome sequences of 17 halophilic strains isolated from different environments.</title>
        <authorList>
            <person name="Furrow R.E."/>
        </authorList>
    </citation>
    <scope>NUCLEOTIDE SEQUENCE [LARGE SCALE GENOMIC DNA]</scope>
    <source>
        <strain evidence="13 14">22506_14_FS</strain>
    </source>
</reference>
<dbReference type="RefSeq" id="WP_160917937.1">
    <property type="nucleotide sequence ID" value="NZ_WMEY01000001.1"/>
</dbReference>
<dbReference type="UniPathway" id="UPA00214"/>
<evidence type="ECO:0000259" key="11">
    <source>
        <dbReference type="Pfam" id="PF01087"/>
    </source>
</evidence>
<dbReference type="Proteomes" id="UP000447833">
    <property type="component" value="Unassembled WGS sequence"/>
</dbReference>
<dbReference type="GO" id="GO:0008108">
    <property type="term" value="F:UDP-glucose:hexose-1-phosphate uridylyltransferase activity"/>
    <property type="evidence" value="ECO:0007669"/>
    <property type="project" value="UniProtKB-UniRule"/>
</dbReference>
<protein>
    <recommendedName>
        <fullName evidence="10">Galactose-1-phosphate uridylyltransferase</fullName>
        <shortName evidence="10">Gal-1-P uridylyltransferase</shortName>
        <ecNumber evidence="10">2.7.7.12</ecNumber>
    </recommendedName>
    <alternativeName>
        <fullName evidence="10">UDP-glucose--hexose-1-phosphate uridylyltransferase</fullName>
    </alternativeName>
</protein>
<dbReference type="InterPro" id="IPR000766">
    <property type="entry name" value="GalP_uridyl_Trfase_II"/>
</dbReference>
<dbReference type="PROSITE" id="PS01163">
    <property type="entry name" value="GAL_P_UDP_TRANSF_II"/>
    <property type="match status" value="1"/>
</dbReference>